<name>A0ACD5C5S8_9SPHI</name>
<evidence type="ECO:0000313" key="1">
    <source>
        <dbReference type="EMBL" id="WZN57109.1"/>
    </source>
</evidence>
<dbReference type="EMBL" id="CP151087">
    <property type="protein sequence ID" value="WZN57109.1"/>
    <property type="molecule type" value="Genomic_DNA"/>
</dbReference>
<accession>A0ACD5C5S8</accession>
<protein>
    <submittedName>
        <fullName evidence="1">Uncharacterized protein</fullName>
    </submittedName>
</protein>
<reference evidence="1" key="1">
    <citation type="submission" date="2024-04" db="EMBL/GenBank/DDBJ databases">
        <title>Complete genome sequence of Sphingobacterium thalpophiium BAA-1094.</title>
        <authorList>
            <person name="Adaikpoh B.I."/>
        </authorList>
    </citation>
    <scope>NUCLEOTIDE SEQUENCE</scope>
    <source>
        <strain evidence="1">BAA-1094</strain>
    </source>
</reference>
<proteinExistence type="predicted"/>
<evidence type="ECO:0000313" key="2">
    <source>
        <dbReference type="Proteomes" id="UP001485301"/>
    </source>
</evidence>
<organism evidence="1 2">
    <name type="scientific">Sphingobacterium thalpophilum</name>
    <dbReference type="NCBI Taxonomy" id="259"/>
    <lineage>
        <taxon>Bacteria</taxon>
        <taxon>Pseudomonadati</taxon>
        <taxon>Bacteroidota</taxon>
        <taxon>Sphingobacteriia</taxon>
        <taxon>Sphingobacteriales</taxon>
        <taxon>Sphingobacteriaceae</taxon>
        <taxon>Sphingobacterium</taxon>
    </lineage>
</organism>
<dbReference type="Proteomes" id="UP001485301">
    <property type="component" value="Chromosome"/>
</dbReference>
<keyword evidence="2" id="KW-1185">Reference proteome</keyword>
<sequence length="80" mass="8835">MDLKHLFSFIPFLFTLDASAASITDGNKPAPPPNTVIILMDDMDLLPTIVNSIIIKTGIQLWIPVFIKRPLLNSSITTIN</sequence>
<gene>
    <name evidence="1" type="ORF">AACH28_06100</name>
</gene>